<feature type="transmembrane region" description="Helical" evidence="1">
    <location>
        <begin position="366"/>
        <end position="384"/>
    </location>
</feature>
<sequence length="405" mass="46390">MLYDPIVFIVLMAGSGYSVVFILYLNGLIKGYYFYSFLATQSAFFIGFLCNRRPSFKKINLSGQGRRPYYGGTIKILYPASIFLFMSSQLFIYYQSGIPLFFASRLAIFSGGDGYGIFNRIIFVTQIASCAIAFYRLFFVERKGFSVIVDYFVIVFCLVAAILSGAKASILLMVFSMFYVLLFVNKFDVERTIYKKIKRFFLIFLSLGVMAALITISYQTNSDNFSYLFSVLAMRFVNTGDIYFMSYINGTLEQLMPANFFLALFKDFFGAFRLVDWANLPTNLGLQIFWSVYDSNQIQGPNPRHNVFGLFYLGPYLSIFYSFIVGFSVSYIRNKMLMKLSASPASMIFYVLIAANTLYIEQDTTFALGQYLSICIVFIPLWVLSRLTMQMFQMDKGHAQDVKND</sequence>
<feature type="transmembrane region" description="Helical" evidence="1">
    <location>
        <begin position="32"/>
        <end position="50"/>
    </location>
</feature>
<dbReference type="EMBL" id="JAGGMQ010000001">
    <property type="protein sequence ID" value="MBP2167468.1"/>
    <property type="molecule type" value="Genomic_DNA"/>
</dbReference>
<organism evidence="2 3">
    <name type="scientific">Winslowiella toletana</name>
    <dbReference type="NCBI Taxonomy" id="92490"/>
    <lineage>
        <taxon>Bacteria</taxon>
        <taxon>Pseudomonadati</taxon>
        <taxon>Pseudomonadota</taxon>
        <taxon>Gammaproteobacteria</taxon>
        <taxon>Enterobacterales</taxon>
        <taxon>Erwiniaceae</taxon>
        <taxon>Winslowiella</taxon>
    </lineage>
</organism>
<feature type="transmembrane region" description="Helical" evidence="1">
    <location>
        <begin position="344"/>
        <end position="360"/>
    </location>
</feature>
<proteinExistence type="predicted"/>
<evidence type="ECO:0000313" key="2">
    <source>
        <dbReference type="EMBL" id="MBP2167468.1"/>
    </source>
</evidence>
<feature type="transmembrane region" description="Helical" evidence="1">
    <location>
        <begin position="7"/>
        <end position="26"/>
    </location>
</feature>
<keyword evidence="1" id="KW-0812">Transmembrane</keyword>
<gene>
    <name evidence="2" type="ORF">J2125_000660</name>
</gene>
<name>A0ABS4P486_9GAMM</name>
<keyword evidence="1" id="KW-0472">Membrane</keyword>
<feature type="transmembrane region" description="Helical" evidence="1">
    <location>
        <begin position="200"/>
        <end position="219"/>
    </location>
</feature>
<evidence type="ECO:0000313" key="3">
    <source>
        <dbReference type="Proteomes" id="UP001195624"/>
    </source>
</evidence>
<feature type="transmembrane region" description="Helical" evidence="1">
    <location>
        <begin position="76"/>
        <end position="94"/>
    </location>
</feature>
<reference evidence="3" key="2">
    <citation type="submission" date="2023-07" db="EMBL/GenBank/DDBJ databases">
        <title>Genome mining of underrepresented organisms for secondary metabolites.</title>
        <authorList>
            <person name="D'Agostino P.M."/>
        </authorList>
    </citation>
    <scope>NUCLEOTIDE SEQUENCE [LARGE SCALE GENOMIC DNA]</scope>
    <source>
        <strain evidence="3">WS4403</strain>
    </source>
</reference>
<reference evidence="2 3" key="1">
    <citation type="submission" date="2021-03" db="EMBL/GenBank/DDBJ databases">
        <authorList>
            <person name="D'Agostino P."/>
            <person name="Huntemann M."/>
            <person name="Clum A."/>
            <person name="Spunde A."/>
            <person name="Palaniappan K."/>
            <person name="Ritter S."/>
            <person name="Mikhailova N."/>
            <person name="Chen I.-M."/>
            <person name="Stamatis D."/>
            <person name="Reddy T."/>
            <person name="O'Malley R."/>
            <person name="Daum C."/>
            <person name="Shapiro N."/>
            <person name="Ivanova N."/>
            <person name="Kyrpides N."/>
            <person name="Woyke T."/>
        </authorList>
    </citation>
    <scope>NUCLEOTIDE SEQUENCE [LARGE SCALE GENOMIC DNA]</scope>
    <source>
        <strain evidence="2 3">WS4403</strain>
    </source>
</reference>
<dbReference type="Proteomes" id="UP001195624">
    <property type="component" value="Unassembled WGS sequence"/>
</dbReference>
<evidence type="ECO:0008006" key="4">
    <source>
        <dbReference type="Google" id="ProtNLM"/>
    </source>
</evidence>
<accession>A0ABS4P486</accession>
<feature type="transmembrane region" description="Helical" evidence="1">
    <location>
        <begin position="170"/>
        <end position="188"/>
    </location>
</feature>
<feature type="transmembrane region" description="Helical" evidence="1">
    <location>
        <begin position="310"/>
        <end position="332"/>
    </location>
</feature>
<keyword evidence="1" id="KW-1133">Transmembrane helix</keyword>
<protein>
    <recommendedName>
        <fullName evidence="4">Oligosaccharide repeat unit polymerase</fullName>
    </recommendedName>
</protein>
<dbReference type="RefSeq" id="WP_157819435.1">
    <property type="nucleotide sequence ID" value="NZ_JAGGMQ010000001.1"/>
</dbReference>
<feature type="transmembrane region" description="Helical" evidence="1">
    <location>
        <begin position="114"/>
        <end position="138"/>
    </location>
</feature>
<evidence type="ECO:0000256" key="1">
    <source>
        <dbReference type="SAM" id="Phobius"/>
    </source>
</evidence>
<keyword evidence="3" id="KW-1185">Reference proteome</keyword>
<comment type="caution">
    <text evidence="2">The sequence shown here is derived from an EMBL/GenBank/DDBJ whole genome shotgun (WGS) entry which is preliminary data.</text>
</comment>
<feature type="transmembrane region" description="Helical" evidence="1">
    <location>
        <begin position="145"/>
        <end position="164"/>
    </location>
</feature>